<protein>
    <submittedName>
        <fullName evidence="2">Plasmid stabilization protein</fullName>
    </submittedName>
</protein>
<dbReference type="InterPro" id="IPR010985">
    <property type="entry name" value="Ribbon_hlx_hlx"/>
</dbReference>
<dbReference type="Gene3D" id="1.10.1220.10">
    <property type="entry name" value="Met repressor-like"/>
    <property type="match status" value="1"/>
</dbReference>
<dbReference type="SUPFAM" id="SSF47598">
    <property type="entry name" value="Ribbon-helix-helix"/>
    <property type="match status" value="1"/>
</dbReference>
<sequence>MASITIRNLDDEVKRRLRVRAAEHGRSMEEEAREILRQVVGQEKPAHNLAAAIRARVAPLGGVELDLPPREPMREPPAFDRA</sequence>
<evidence type="ECO:0000313" key="3">
    <source>
        <dbReference type="Proteomes" id="UP001597186"/>
    </source>
</evidence>
<accession>A0ABW4EHT1</accession>
<comment type="caution">
    <text evidence="2">The sequence shown here is derived from an EMBL/GenBank/DDBJ whole genome shotgun (WGS) entry which is preliminary data.</text>
</comment>
<evidence type="ECO:0000313" key="2">
    <source>
        <dbReference type="EMBL" id="MFD1510725.1"/>
    </source>
</evidence>
<dbReference type="EMBL" id="JBHUDD010000140">
    <property type="protein sequence ID" value="MFD1510725.1"/>
    <property type="molecule type" value="Genomic_DNA"/>
</dbReference>
<dbReference type="RefSeq" id="WP_379917175.1">
    <property type="nucleotide sequence ID" value="NZ_JBHUDD010000140.1"/>
</dbReference>
<organism evidence="2 3">
    <name type="scientific">Lacimonas salitolerans</name>
    <dbReference type="NCBI Taxonomy" id="1323750"/>
    <lineage>
        <taxon>Bacteria</taxon>
        <taxon>Pseudomonadati</taxon>
        <taxon>Pseudomonadota</taxon>
        <taxon>Alphaproteobacteria</taxon>
        <taxon>Rhodobacterales</taxon>
        <taxon>Paracoccaceae</taxon>
        <taxon>Lacimonas</taxon>
    </lineage>
</organism>
<name>A0ABW4EHT1_9RHOB</name>
<dbReference type="InterPro" id="IPR053853">
    <property type="entry name" value="FitA-like_RHH"/>
</dbReference>
<evidence type="ECO:0000259" key="1">
    <source>
        <dbReference type="Pfam" id="PF22513"/>
    </source>
</evidence>
<dbReference type="InterPro" id="IPR013321">
    <property type="entry name" value="Arc_rbn_hlx_hlx"/>
</dbReference>
<dbReference type="Proteomes" id="UP001597186">
    <property type="component" value="Unassembled WGS sequence"/>
</dbReference>
<reference evidence="3" key="1">
    <citation type="journal article" date="2019" name="Int. J. Syst. Evol. Microbiol.">
        <title>The Global Catalogue of Microorganisms (GCM) 10K type strain sequencing project: providing services to taxonomists for standard genome sequencing and annotation.</title>
        <authorList>
            <consortium name="The Broad Institute Genomics Platform"/>
            <consortium name="The Broad Institute Genome Sequencing Center for Infectious Disease"/>
            <person name="Wu L."/>
            <person name="Ma J."/>
        </authorList>
    </citation>
    <scope>NUCLEOTIDE SEQUENCE [LARGE SCALE GENOMIC DNA]</scope>
    <source>
        <strain evidence="3">CGMCC 1.12477</strain>
    </source>
</reference>
<gene>
    <name evidence="2" type="ORF">ACFTOW_15170</name>
</gene>
<proteinExistence type="predicted"/>
<keyword evidence="3" id="KW-1185">Reference proteome</keyword>
<feature type="domain" description="Antitoxin FitA-like ribbon-helix-helix" evidence="1">
    <location>
        <begin position="2"/>
        <end position="40"/>
    </location>
</feature>
<dbReference type="Pfam" id="PF22513">
    <property type="entry name" value="FitA-like_RHH"/>
    <property type="match status" value="1"/>
</dbReference>